<proteinExistence type="predicted"/>
<evidence type="ECO:0000313" key="2">
    <source>
        <dbReference type="Proteomes" id="UP001312865"/>
    </source>
</evidence>
<comment type="caution">
    <text evidence="1">The sequence shown here is derived from an EMBL/GenBank/DDBJ whole genome shotgun (WGS) entry which is preliminary data.</text>
</comment>
<sequence>MENKTDVLALPEETGIHLSDAGIYVLGTQPATLFEGESKREVHPMKFI</sequence>
<protein>
    <submittedName>
        <fullName evidence="1">Uncharacterized protein</fullName>
    </submittedName>
</protein>
<organism evidence="1 2">
    <name type="scientific">Bacillus spongiae</name>
    <dbReference type="NCBI Taxonomy" id="2683610"/>
    <lineage>
        <taxon>Bacteria</taxon>
        <taxon>Bacillati</taxon>
        <taxon>Bacillota</taxon>
        <taxon>Bacilli</taxon>
        <taxon>Bacillales</taxon>
        <taxon>Bacillaceae</taxon>
        <taxon>Bacillus</taxon>
    </lineage>
</organism>
<accession>A0ABU8H8K7</accession>
<keyword evidence="2" id="KW-1185">Reference proteome</keyword>
<evidence type="ECO:0000313" key="1">
    <source>
        <dbReference type="EMBL" id="MEI5905585.1"/>
    </source>
</evidence>
<dbReference type="Proteomes" id="UP001312865">
    <property type="component" value="Unassembled WGS sequence"/>
</dbReference>
<name>A0ABU8H8K7_9BACI</name>
<dbReference type="RefSeq" id="WP_336585001.1">
    <property type="nucleotide sequence ID" value="NZ_JBBAXC010000001.1"/>
</dbReference>
<reference evidence="1 2" key="1">
    <citation type="journal article" date="2018" name="J. Microbiol.">
        <title>Bacillus spongiae sp. nov., isolated from sponge of Jeju Island.</title>
        <authorList>
            <person name="Lee G.E."/>
            <person name="Im W.T."/>
            <person name="Park J.S."/>
        </authorList>
    </citation>
    <scope>NUCLEOTIDE SEQUENCE [LARGE SCALE GENOMIC DNA]</scope>
    <source>
        <strain evidence="1 2">135PIL107-10</strain>
    </source>
</reference>
<dbReference type="EMBL" id="JBBAXC010000001">
    <property type="protein sequence ID" value="MEI5905585.1"/>
    <property type="molecule type" value="Genomic_DNA"/>
</dbReference>
<gene>
    <name evidence="1" type="ORF">WAK64_00710</name>
</gene>